<dbReference type="GO" id="GO:0004518">
    <property type="term" value="F:nuclease activity"/>
    <property type="evidence" value="ECO:0007669"/>
    <property type="project" value="UniProtKB-KW"/>
</dbReference>
<dbReference type="HAMAP" id="MF_00651">
    <property type="entry name" value="Nuclease_YqgF"/>
    <property type="match status" value="1"/>
</dbReference>
<keyword evidence="1 5" id="KW-0963">Cytoplasm</keyword>
<organism evidence="7 8">
    <name type="scientific">Thioalkalivibrio sulfidiphilus (strain HL-EbGR7)</name>
    <dbReference type="NCBI Taxonomy" id="396588"/>
    <lineage>
        <taxon>Bacteria</taxon>
        <taxon>Pseudomonadati</taxon>
        <taxon>Pseudomonadota</taxon>
        <taxon>Gammaproteobacteria</taxon>
        <taxon>Chromatiales</taxon>
        <taxon>Ectothiorhodospiraceae</taxon>
        <taxon>Thioalkalivibrio</taxon>
    </lineage>
</organism>
<evidence type="ECO:0000256" key="1">
    <source>
        <dbReference type="ARBA" id="ARBA00022490"/>
    </source>
</evidence>
<comment type="similarity">
    <text evidence="5">Belongs to the YqgF HJR family.</text>
</comment>
<dbReference type="PANTHER" id="PTHR33317">
    <property type="entry name" value="POLYNUCLEOTIDYL TRANSFERASE, RIBONUCLEASE H-LIKE SUPERFAMILY PROTEIN"/>
    <property type="match status" value="1"/>
</dbReference>
<dbReference type="InterPro" id="IPR006641">
    <property type="entry name" value="YqgF/RNaseH-like_dom"/>
</dbReference>
<evidence type="ECO:0000313" key="7">
    <source>
        <dbReference type="EMBL" id="ACL73984.1"/>
    </source>
</evidence>
<evidence type="ECO:0000256" key="5">
    <source>
        <dbReference type="HAMAP-Rule" id="MF_00651"/>
    </source>
</evidence>
<dbReference type="HOGENOM" id="CLU_098240_3_2_6"/>
<dbReference type="STRING" id="396588.Tgr7_2911"/>
<dbReference type="GO" id="GO:0000967">
    <property type="term" value="P:rRNA 5'-end processing"/>
    <property type="evidence" value="ECO:0007669"/>
    <property type="project" value="UniProtKB-UniRule"/>
</dbReference>
<dbReference type="GO" id="GO:0016788">
    <property type="term" value="F:hydrolase activity, acting on ester bonds"/>
    <property type="evidence" value="ECO:0007669"/>
    <property type="project" value="UniProtKB-UniRule"/>
</dbReference>
<feature type="domain" description="YqgF/RNase H-like" evidence="6">
    <location>
        <begin position="18"/>
        <end position="118"/>
    </location>
</feature>
<dbReference type="SUPFAM" id="SSF53098">
    <property type="entry name" value="Ribonuclease H-like"/>
    <property type="match status" value="1"/>
</dbReference>
<dbReference type="CDD" id="cd16964">
    <property type="entry name" value="YqgF"/>
    <property type="match status" value="1"/>
</dbReference>
<dbReference type="SMART" id="SM00732">
    <property type="entry name" value="YqgFc"/>
    <property type="match status" value="1"/>
</dbReference>
<dbReference type="InterPro" id="IPR012337">
    <property type="entry name" value="RNaseH-like_sf"/>
</dbReference>
<dbReference type="KEGG" id="tgr:Tgr7_2911"/>
<dbReference type="Pfam" id="PF03652">
    <property type="entry name" value="RuvX"/>
    <property type="match status" value="1"/>
</dbReference>
<sequence length="163" mass="18130">MHDGARDKCLEARDKIINTALGLDYGGRRIGVAVGSRESGSGSPLGAVSNRDDGPDWAALDRWVREWRPDVLVVGQPLNLDGTPHPLAPRIQRFCEQLTERYTLPVARVDERFSSFDAEERLREARASGRRGRKVQKGDIDALSAAILLDNWFSEHVGNTTHE</sequence>
<dbReference type="PANTHER" id="PTHR33317:SF4">
    <property type="entry name" value="POLYNUCLEOTIDYL TRANSFERASE, RIBONUCLEASE H-LIKE SUPERFAMILY PROTEIN"/>
    <property type="match status" value="1"/>
</dbReference>
<accession>B8GP64</accession>
<evidence type="ECO:0000313" key="8">
    <source>
        <dbReference type="Proteomes" id="UP000002383"/>
    </source>
</evidence>
<evidence type="ECO:0000256" key="4">
    <source>
        <dbReference type="ARBA" id="ARBA00022801"/>
    </source>
</evidence>
<keyword evidence="2 5" id="KW-0690">Ribosome biogenesis</keyword>
<protein>
    <recommendedName>
        <fullName evidence="5">Putative pre-16S rRNA nuclease</fullName>
        <ecNumber evidence="5">3.1.-.-</ecNumber>
    </recommendedName>
</protein>
<dbReference type="NCBIfam" id="TIGR00250">
    <property type="entry name" value="RNAse_H_YqgF"/>
    <property type="match status" value="1"/>
</dbReference>
<keyword evidence="3 5" id="KW-0540">Nuclease</keyword>
<dbReference type="Proteomes" id="UP000002383">
    <property type="component" value="Chromosome"/>
</dbReference>
<comment type="function">
    <text evidence="5">Could be a nuclease involved in processing of the 5'-end of pre-16S rRNA.</text>
</comment>
<comment type="subcellular location">
    <subcellularLocation>
        <location evidence="5">Cytoplasm</location>
    </subcellularLocation>
</comment>
<evidence type="ECO:0000256" key="2">
    <source>
        <dbReference type="ARBA" id="ARBA00022517"/>
    </source>
</evidence>
<dbReference type="Gene3D" id="3.30.420.140">
    <property type="entry name" value="YqgF/RNase H-like domain"/>
    <property type="match status" value="1"/>
</dbReference>
<dbReference type="EC" id="3.1.-.-" evidence="5"/>
<gene>
    <name evidence="7" type="ordered locus">Tgr7_2911</name>
</gene>
<dbReference type="eggNOG" id="COG0816">
    <property type="taxonomic scope" value="Bacteria"/>
</dbReference>
<dbReference type="InterPro" id="IPR037027">
    <property type="entry name" value="YqgF/RNaseH-like_dom_sf"/>
</dbReference>
<proteinExistence type="inferred from homology"/>
<dbReference type="GO" id="GO:0005829">
    <property type="term" value="C:cytosol"/>
    <property type="evidence" value="ECO:0007669"/>
    <property type="project" value="TreeGrafter"/>
</dbReference>
<keyword evidence="4 5" id="KW-0378">Hydrolase</keyword>
<dbReference type="EMBL" id="CP001339">
    <property type="protein sequence ID" value="ACL73984.1"/>
    <property type="molecule type" value="Genomic_DNA"/>
</dbReference>
<dbReference type="RefSeq" id="WP_012639447.1">
    <property type="nucleotide sequence ID" value="NC_011901.1"/>
</dbReference>
<evidence type="ECO:0000259" key="6">
    <source>
        <dbReference type="SMART" id="SM00732"/>
    </source>
</evidence>
<reference evidence="7 8" key="1">
    <citation type="journal article" date="2011" name="Stand. Genomic Sci.">
        <title>Complete genome sequence of 'Thioalkalivibrio sulfidophilus' HL-EbGr7.</title>
        <authorList>
            <person name="Muyzer G."/>
            <person name="Sorokin D.Y."/>
            <person name="Mavromatis K."/>
            <person name="Lapidus A."/>
            <person name="Clum A."/>
            <person name="Ivanova N."/>
            <person name="Pati A."/>
            <person name="d'Haeseleer P."/>
            <person name="Woyke T."/>
            <person name="Kyrpides N.C."/>
        </authorList>
    </citation>
    <scope>NUCLEOTIDE SEQUENCE [LARGE SCALE GENOMIC DNA]</scope>
    <source>
        <strain evidence="7 8">HL-EbGR7</strain>
    </source>
</reference>
<name>B8GP64_THISH</name>
<dbReference type="OrthoDB" id="9796140at2"/>
<dbReference type="AlphaFoldDB" id="B8GP64"/>
<evidence type="ECO:0000256" key="3">
    <source>
        <dbReference type="ARBA" id="ARBA00022722"/>
    </source>
</evidence>
<keyword evidence="8" id="KW-1185">Reference proteome</keyword>
<dbReference type="InterPro" id="IPR005227">
    <property type="entry name" value="YqgF"/>
</dbReference>